<reference evidence="7" key="1">
    <citation type="submission" date="2013-01" db="EMBL/GenBank/DDBJ databases">
        <title>Draft Genome Sequence of a Mulberry Tree, Morus notabilis C.K. Schneid.</title>
        <authorList>
            <person name="He N."/>
            <person name="Zhao S."/>
        </authorList>
    </citation>
    <scope>NUCLEOTIDE SEQUENCE</scope>
</reference>
<protein>
    <recommendedName>
        <fullName evidence="4">B-like cyclin</fullName>
    </recommendedName>
</protein>
<dbReference type="SUPFAM" id="SSF47954">
    <property type="entry name" value="Cyclin-like"/>
    <property type="match status" value="1"/>
</dbReference>
<dbReference type="AlphaFoldDB" id="W9RY21"/>
<evidence type="ECO:0000313" key="6">
    <source>
        <dbReference type="EMBL" id="EXC17233.1"/>
    </source>
</evidence>
<dbReference type="GO" id="GO:0051301">
    <property type="term" value="P:cell division"/>
    <property type="evidence" value="ECO:0007669"/>
    <property type="project" value="UniProtKB-KW"/>
</dbReference>
<evidence type="ECO:0000256" key="4">
    <source>
        <dbReference type="ARBA" id="ARBA00032263"/>
    </source>
</evidence>
<evidence type="ECO:0000256" key="3">
    <source>
        <dbReference type="ARBA" id="ARBA00023306"/>
    </source>
</evidence>
<dbReference type="Proteomes" id="UP000030645">
    <property type="component" value="Unassembled WGS sequence"/>
</dbReference>
<dbReference type="eggNOG" id="KOG0656">
    <property type="taxonomic scope" value="Eukaryota"/>
</dbReference>
<keyword evidence="3" id="KW-0131">Cell cycle</keyword>
<sequence>MSTPKRKKHEHSQTRRPSSSFIDLLSSHLAAAGFLHMRPGIAASGGDGLHMPRIGGLIEEGLPAAERDLRCSPWFLLSFEFQREKPWMTHLAFVACLSLSAKVEETQVPLLLDFQVEENKFVFEAKTIKRMELLVLSTLEWKMNPVTPISFLDYIIRRLGLKDHLYWEFLKRCENIILSLISDIRKDDGISSNLLALAEKKARRAAEAGVKCK</sequence>
<dbReference type="Pfam" id="PF00134">
    <property type="entry name" value="Cyclin_N"/>
    <property type="match status" value="1"/>
</dbReference>
<dbReference type="InterPro" id="IPR036915">
    <property type="entry name" value="Cyclin-like_sf"/>
</dbReference>
<evidence type="ECO:0000259" key="5">
    <source>
        <dbReference type="Pfam" id="PF00134"/>
    </source>
</evidence>
<feature type="domain" description="Cyclin N-terminal" evidence="5">
    <location>
        <begin position="81"/>
        <end position="144"/>
    </location>
</feature>
<dbReference type="STRING" id="981085.W9RY21"/>
<accession>W9RY21</accession>
<proteinExistence type="predicted"/>
<keyword evidence="2" id="KW-0132">Cell division</keyword>
<dbReference type="InterPro" id="IPR039361">
    <property type="entry name" value="Cyclin"/>
</dbReference>
<evidence type="ECO:0000256" key="2">
    <source>
        <dbReference type="ARBA" id="ARBA00022618"/>
    </source>
</evidence>
<dbReference type="EMBL" id="KE345811">
    <property type="protein sequence ID" value="EXC17233.1"/>
    <property type="molecule type" value="Genomic_DNA"/>
</dbReference>
<dbReference type="PANTHER" id="PTHR10177">
    <property type="entry name" value="CYCLINS"/>
    <property type="match status" value="1"/>
</dbReference>
<evidence type="ECO:0000313" key="7">
    <source>
        <dbReference type="Proteomes" id="UP000030645"/>
    </source>
</evidence>
<keyword evidence="7" id="KW-1185">Reference proteome</keyword>
<comment type="subunit">
    <text evidence="1">Interacts with the CDC2 protein kinase to form a serine/threonine kinase holoenzyme complex also known as maturation promoting factor (MPF). The cyclin subunit imparts substrate specificity to the complex.</text>
</comment>
<evidence type="ECO:0000256" key="1">
    <source>
        <dbReference type="ARBA" id="ARBA00011177"/>
    </source>
</evidence>
<dbReference type="InterPro" id="IPR006671">
    <property type="entry name" value="Cyclin_N"/>
</dbReference>
<gene>
    <name evidence="6" type="ORF">L484_027417</name>
</gene>
<name>W9RY21_9ROSA</name>
<dbReference type="Gene3D" id="1.10.472.10">
    <property type="entry name" value="Cyclin-like"/>
    <property type="match status" value="2"/>
</dbReference>
<organism evidence="6 7">
    <name type="scientific">Morus notabilis</name>
    <dbReference type="NCBI Taxonomy" id="981085"/>
    <lineage>
        <taxon>Eukaryota</taxon>
        <taxon>Viridiplantae</taxon>
        <taxon>Streptophyta</taxon>
        <taxon>Embryophyta</taxon>
        <taxon>Tracheophyta</taxon>
        <taxon>Spermatophyta</taxon>
        <taxon>Magnoliopsida</taxon>
        <taxon>eudicotyledons</taxon>
        <taxon>Gunneridae</taxon>
        <taxon>Pentapetalae</taxon>
        <taxon>rosids</taxon>
        <taxon>fabids</taxon>
        <taxon>Rosales</taxon>
        <taxon>Moraceae</taxon>
        <taxon>Moreae</taxon>
        <taxon>Morus</taxon>
    </lineage>
</organism>